<proteinExistence type="predicted"/>
<evidence type="ECO:0000313" key="3">
    <source>
        <dbReference type="EMBL" id="TKS54629.1"/>
    </source>
</evidence>
<keyword evidence="1" id="KW-0732">Signal</keyword>
<reference evidence="3 4" key="1">
    <citation type="submission" date="2019-01" db="EMBL/GenBank/DDBJ databases">
        <authorList>
            <person name="Zhang S."/>
        </authorList>
    </citation>
    <scope>NUCLEOTIDE SEQUENCE [LARGE SCALE GENOMIC DNA]</scope>
    <source>
        <strain evidence="3 4">1626</strain>
    </source>
</reference>
<dbReference type="SUPFAM" id="SSF101874">
    <property type="entry name" value="YceI-like"/>
    <property type="match status" value="1"/>
</dbReference>
<protein>
    <submittedName>
        <fullName evidence="3">Polyisoprenoid-binding protein</fullName>
    </submittedName>
</protein>
<dbReference type="Proteomes" id="UP000298681">
    <property type="component" value="Unassembled WGS sequence"/>
</dbReference>
<accession>A0A4Z1RKG7</accession>
<name>A0A4Z1RKG7_9GAMM</name>
<dbReference type="AlphaFoldDB" id="A0A4Z1RKG7"/>
<dbReference type="PANTHER" id="PTHR34406:SF1">
    <property type="entry name" value="PROTEIN YCEI"/>
    <property type="match status" value="1"/>
</dbReference>
<feature type="domain" description="Lipid/polyisoprenoid-binding YceI-like" evidence="2">
    <location>
        <begin position="22"/>
        <end position="183"/>
    </location>
</feature>
<feature type="chain" id="PRO_5021486675" evidence="1">
    <location>
        <begin position="20"/>
        <end position="186"/>
    </location>
</feature>
<dbReference type="InterPro" id="IPR036761">
    <property type="entry name" value="TTHA0802/YceI-like_sf"/>
</dbReference>
<dbReference type="InterPro" id="IPR007372">
    <property type="entry name" value="Lipid/polyisoprenoid-bd_YceI"/>
</dbReference>
<evidence type="ECO:0000313" key="4">
    <source>
        <dbReference type="Proteomes" id="UP000298681"/>
    </source>
</evidence>
<dbReference type="RefSeq" id="WP_134673990.1">
    <property type="nucleotide sequence ID" value="NZ_SPUH01000001.1"/>
</dbReference>
<organism evidence="3 4">
    <name type="scientific">Luteimonas yindakuii</name>
    <dbReference type="NCBI Taxonomy" id="2565782"/>
    <lineage>
        <taxon>Bacteria</taxon>
        <taxon>Pseudomonadati</taxon>
        <taxon>Pseudomonadota</taxon>
        <taxon>Gammaproteobacteria</taxon>
        <taxon>Lysobacterales</taxon>
        <taxon>Lysobacteraceae</taxon>
        <taxon>Luteimonas</taxon>
    </lineage>
</organism>
<dbReference type="SMART" id="SM00867">
    <property type="entry name" value="YceI"/>
    <property type="match status" value="1"/>
</dbReference>
<feature type="signal peptide" evidence="1">
    <location>
        <begin position="1"/>
        <end position="19"/>
    </location>
</feature>
<dbReference type="Pfam" id="PF04264">
    <property type="entry name" value="YceI"/>
    <property type="match status" value="1"/>
</dbReference>
<dbReference type="Gene3D" id="2.40.128.110">
    <property type="entry name" value="Lipid/polyisoprenoid-binding, YceI-like"/>
    <property type="match status" value="1"/>
</dbReference>
<gene>
    <name evidence="3" type="ORF">E4582_07590</name>
</gene>
<keyword evidence="4" id="KW-1185">Reference proteome</keyword>
<evidence type="ECO:0000256" key="1">
    <source>
        <dbReference type="SAM" id="SignalP"/>
    </source>
</evidence>
<sequence>MILRTVLLPLALAITSAVAAPVAAADYVQASGALTFASQYQGETFVGSFPGFRTTMRFDPAAPQDATLDVVIPLAGANTGNTDRDTTLKAGDFFDVARFGQARYTASGFIPQGDGSYSTDGTLELRGVRKPVTLSFTLTDGARPTLAGRAKLSRLAFGVGVGDWADVSIIPDEVAISTRVTFAPAP</sequence>
<comment type="caution">
    <text evidence="3">The sequence shown here is derived from an EMBL/GenBank/DDBJ whole genome shotgun (WGS) entry which is preliminary data.</text>
</comment>
<evidence type="ECO:0000259" key="2">
    <source>
        <dbReference type="SMART" id="SM00867"/>
    </source>
</evidence>
<dbReference type="EMBL" id="SPUH01000001">
    <property type="protein sequence ID" value="TKS54629.1"/>
    <property type="molecule type" value="Genomic_DNA"/>
</dbReference>
<dbReference type="PANTHER" id="PTHR34406">
    <property type="entry name" value="PROTEIN YCEI"/>
    <property type="match status" value="1"/>
</dbReference>